<dbReference type="GO" id="GO:0016989">
    <property type="term" value="F:sigma factor antagonist activity"/>
    <property type="evidence" value="ECO:0007669"/>
    <property type="project" value="TreeGrafter"/>
</dbReference>
<evidence type="ECO:0000313" key="5">
    <source>
        <dbReference type="Proteomes" id="UP000031937"/>
    </source>
</evidence>
<feature type="domain" description="FecR protein" evidence="2">
    <location>
        <begin position="177"/>
        <end position="273"/>
    </location>
</feature>
<organism evidence="4 5">
    <name type="scientific">Sanguibacteroides justesenii</name>
    <dbReference type="NCBI Taxonomy" id="1547597"/>
    <lineage>
        <taxon>Bacteria</taxon>
        <taxon>Pseudomonadati</taxon>
        <taxon>Bacteroidota</taxon>
        <taxon>Bacteroidia</taxon>
        <taxon>Bacteroidales</taxon>
        <taxon>Porphyromonadaceae</taxon>
        <taxon>Sanguibacteroides</taxon>
    </lineage>
</organism>
<dbReference type="PIRSF" id="PIRSF018266">
    <property type="entry name" value="FecR"/>
    <property type="match status" value="1"/>
</dbReference>
<dbReference type="PANTHER" id="PTHR30273:SF2">
    <property type="entry name" value="PROTEIN FECR"/>
    <property type="match status" value="1"/>
</dbReference>
<proteinExistence type="predicted"/>
<reference evidence="4 5" key="1">
    <citation type="submission" date="2014-07" db="EMBL/GenBank/DDBJ databases">
        <title>Porphyromonadaceae bacterium OUH 334697 = ATCC BAA-2682 = DSM 28341 draft genome.</title>
        <authorList>
            <person name="Sydenham T.V."/>
            <person name="Hasman H."/>
            <person name="Justesen U.S."/>
        </authorList>
    </citation>
    <scope>NUCLEOTIDE SEQUENCE [LARGE SCALE GENOMIC DNA]</scope>
    <source>
        <strain evidence="4 5">OUH 334697</strain>
    </source>
</reference>
<accession>A0AB34R3A5</accession>
<evidence type="ECO:0008006" key="6">
    <source>
        <dbReference type="Google" id="ProtNLM"/>
    </source>
</evidence>
<evidence type="ECO:0000313" key="4">
    <source>
        <dbReference type="EMBL" id="KIO43816.1"/>
    </source>
</evidence>
<dbReference type="InterPro" id="IPR012373">
    <property type="entry name" value="Ferrdict_sens_TM"/>
</dbReference>
<comment type="caution">
    <text evidence="4">The sequence shown here is derived from an EMBL/GenBank/DDBJ whole genome shotgun (WGS) entry which is preliminary data.</text>
</comment>
<dbReference type="Gene3D" id="3.55.50.30">
    <property type="match status" value="1"/>
</dbReference>
<gene>
    <name evidence="4" type="ORF">IE90_11980</name>
</gene>
<dbReference type="Proteomes" id="UP000031937">
    <property type="component" value="Unassembled WGS sequence"/>
</dbReference>
<dbReference type="Pfam" id="PF16344">
    <property type="entry name" value="FecR_C"/>
    <property type="match status" value="1"/>
</dbReference>
<dbReference type="PANTHER" id="PTHR30273">
    <property type="entry name" value="PERIPLASMIC SIGNAL SENSOR AND SIGMA FACTOR ACTIVATOR FECR-RELATED"/>
    <property type="match status" value="1"/>
</dbReference>
<dbReference type="Gene3D" id="2.60.120.1440">
    <property type="match status" value="1"/>
</dbReference>
<name>A0AB34R3A5_9PORP</name>
<dbReference type="EMBL" id="JPIT01000031">
    <property type="protein sequence ID" value="KIO43816.1"/>
    <property type="molecule type" value="Genomic_DNA"/>
</dbReference>
<keyword evidence="1" id="KW-0812">Transmembrane</keyword>
<keyword evidence="1" id="KW-1133">Transmembrane helix</keyword>
<feature type="domain" description="Protein FecR C-terminal" evidence="3">
    <location>
        <begin position="314"/>
        <end position="381"/>
    </location>
</feature>
<evidence type="ECO:0000259" key="2">
    <source>
        <dbReference type="Pfam" id="PF04773"/>
    </source>
</evidence>
<dbReference type="Pfam" id="PF04773">
    <property type="entry name" value="FecR"/>
    <property type="match status" value="1"/>
</dbReference>
<dbReference type="AlphaFoldDB" id="A0AB34R3A5"/>
<sequence>MTREYIKIAELIYKQKIGIISDQEQKELDKWEKEKTFHQTISDRLLKESGWEQRYKQYKQISSTNIWHNLKRQIKPRKRFIRLKQIGYAAGIILLLGAGFYFQQFISTRENRNNTYSISEFIPGSRQAILRRANGENVLLTNADSIIACDGRFGDIKKIKNKLIYAAAKNDSKEVWDTLETPNSCEFQVTLSDGTNVWLNARSRLIYPVAFVGETRSVWLEGEGYFEVRRDEKHPFIAEINGMTIKVLGTSFNLKSFSEEARTTVTLISGKVEVNVGNRNLVLTPDMQADLVGEELTVKQVDAEAYRAWTKGNFVFRRERLESIMNDLARWYNVEIRYEEGTKEILFSGIMNRYETISETLWMIEKTGKVKFDITGSIVTVKKQ</sequence>
<dbReference type="InterPro" id="IPR032508">
    <property type="entry name" value="FecR_C"/>
</dbReference>
<evidence type="ECO:0000259" key="3">
    <source>
        <dbReference type="Pfam" id="PF16344"/>
    </source>
</evidence>
<keyword evidence="1" id="KW-0472">Membrane</keyword>
<dbReference type="RefSeq" id="WP_041503991.1">
    <property type="nucleotide sequence ID" value="NZ_JPIT01000031.1"/>
</dbReference>
<protein>
    <recommendedName>
        <fullName evidence="6">FecR family protein</fullName>
    </recommendedName>
</protein>
<dbReference type="InterPro" id="IPR006860">
    <property type="entry name" value="FecR"/>
</dbReference>
<evidence type="ECO:0000256" key="1">
    <source>
        <dbReference type="SAM" id="Phobius"/>
    </source>
</evidence>
<feature type="transmembrane region" description="Helical" evidence="1">
    <location>
        <begin position="86"/>
        <end position="106"/>
    </location>
</feature>